<reference evidence="4" key="1">
    <citation type="journal article" date="2019" name="Int. J. Syst. Evol. Microbiol.">
        <title>The Global Catalogue of Microorganisms (GCM) 10K type strain sequencing project: providing services to taxonomists for standard genome sequencing and annotation.</title>
        <authorList>
            <consortium name="The Broad Institute Genomics Platform"/>
            <consortium name="The Broad Institute Genome Sequencing Center for Infectious Disease"/>
            <person name="Wu L."/>
            <person name="Ma J."/>
        </authorList>
    </citation>
    <scope>NUCLEOTIDE SEQUENCE [LARGE SCALE GENOMIC DNA]</scope>
    <source>
        <strain evidence="4">CECT 8289</strain>
    </source>
</reference>
<evidence type="ECO:0000256" key="1">
    <source>
        <dbReference type="SAM" id="SignalP"/>
    </source>
</evidence>
<accession>A0ABV8QTW0</accession>
<feature type="signal peptide" evidence="1">
    <location>
        <begin position="1"/>
        <end position="20"/>
    </location>
</feature>
<protein>
    <submittedName>
        <fullName evidence="3">Porin family protein</fullName>
    </submittedName>
</protein>
<keyword evidence="1" id="KW-0732">Signal</keyword>
<evidence type="ECO:0000313" key="3">
    <source>
        <dbReference type="EMBL" id="MFC4263117.1"/>
    </source>
</evidence>
<dbReference type="Proteomes" id="UP001595907">
    <property type="component" value="Unassembled WGS sequence"/>
</dbReference>
<comment type="caution">
    <text evidence="3">The sequence shown here is derived from an EMBL/GenBank/DDBJ whole genome shotgun (WGS) entry which is preliminary data.</text>
</comment>
<sequence>MKKIAIGLVVLTAMVTKANAQKIYALGGANFANITTSNSGQTEDNNTLVTFNAGLLGTFGISKVVDLETGLLLTGRGAKAETYYNNGNDYVKAKFNPLYVELPVNLVVKFPIDKDNNIFVNAGPYVAVGVGGKSKLDTKFGPLTSSSSENIKFSNDDPFTSQQEDAAYNKLKRFDYGINLGGGIALKGFTIRANYGLGLAKINSTAGNNNADEKNKYRTASISVGIPLN</sequence>
<dbReference type="RefSeq" id="WP_379709245.1">
    <property type="nucleotide sequence ID" value="NZ_JBHSCZ010000002.1"/>
</dbReference>
<name>A0ABV8QTW0_9BACT</name>
<dbReference type="EMBL" id="JBHSCZ010000002">
    <property type="protein sequence ID" value="MFC4263117.1"/>
    <property type="molecule type" value="Genomic_DNA"/>
</dbReference>
<feature type="domain" description="Outer membrane protein beta-barrel" evidence="2">
    <location>
        <begin position="26"/>
        <end position="200"/>
    </location>
</feature>
<evidence type="ECO:0000259" key="2">
    <source>
        <dbReference type="Pfam" id="PF13568"/>
    </source>
</evidence>
<feature type="chain" id="PRO_5045534666" evidence="1">
    <location>
        <begin position="21"/>
        <end position="229"/>
    </location>
</feature>
<keyword evidence="4" id="KW-1185">Reference proteome</keyword>
<gene>
    <name evidence="3" type="ORF">ACFOWM_09520</name>
</gene>
<organism evidence="3 4">
    <name type="scientific">Ferruginibacter yonginensis</name>
    <dbReference type="NCBI Taxonomy" id="1310416"/>
    <lineage>
        <taxon>Bacteria</taxon>
        <taxon>Pseudomonadati</taxon>
        <taxon>Bacteroidota</taxon>
        <taxon>Chitinophagia</taxon>
        <taxon>Chitinophagales</taxon>
        <taxon>Chitinophagaceae</taxon>
        <taxon>Ferruginibacter</taxon>
    </lineage>
</organism>
<dbReference type="Pfam" id="PF13568">
    <property type="entry name" value="OMP_b-brl_2"/>
    <property type="match status" value="1"/>
</dbReference>
<proteinExistence type="predicted"/>
<evidence type="ECO:0000313" key="4">
    <source>
        <dbReference type="Proteomes" id="UP001595907"/>
    </source>
</evidence>
<dbReference type="InterPro" id="IPR025665">
    <property type="entry name" value="Beta-barrel_OMP_2"/>
</dbReference>